<keyword evidence="2" id="KW-0963">Cytoplasm</keyword>
<dbReference type="Gene3D" id="3.40.50.150">
    <property type="entry name" value="Vaccinia Virus protein VP39"/>
    <property type="match status" value="1"/>
</dbReference>
<dbReference type="Pfam" id="PF10672">
    <property type="entry name" value="Methyltrans_SAM"/>
    <property type="match status" value="1"/>
</dbReference>
<evidence type="ECO:0000256" key="3">
    <source>
        <dbReference type="ARBA" id="ARBA00022552"/>
    </source>
</evidence>
<evidence type="ECO:0000256" key="2">
    <source>
        <dbReference type="ARBA" id="ARBA00022490"/>
    </source>
</evidence>
<dbReference type="InterPro" id="IPR019614">
    <property type="entry name" value="SAM-dep_methyl-trfase"/>
</dbReference>
<dbReference type="PATRIC" id="fig|229921.5.peg.996"/>
<dbReference type="CDD" id="cd11572">
    <property type="entry name" value="RlmI_M_like"/>
    <property type="match status" value="1"/>
</dbReference>
<dbReference type="SUPFAM" id="SSF53335">
    <property type="entry name" value="S-adenosyl-L-methionine-dependent methyltransferases"/>
    <property type="match status" value="1"/>
</dbReference>
<dbReference type="GO" id="GO:0032259">
    <property type="term" value="P:methylation"/>
    <property type="evidence" value="ECO:0007669"/>
    <property type="project" value="UniProtKB-KW"/>
</dbReference>
<evidence type="ECO:0000256" key="6">
    <source>
        <dbReference type="ARBA" id="ARBA00022691"/>
    </source>
</evidence>
<dbReference type="AlphaFoldDB" id="A0A0P6XZC1"/>
<dbReference type="PROSITE" id="PS50890">
    <property type="entry name" value="PUA"/>
    <property type="match status" value="1"/>
</dbReference>
<proteinExistence type="inferred from homology"/>
<comment type="similarity">
    <text evidence="8">Belongs to the methyltransferase superfamily. RlmI family.</text>
</comment>
<keyword evidence="5 10" id="KW-0808">Transferase</keyword>
<evidence type="ECO:0000256" key="1">
    <source>
        <dbReference type="ARBA" id="ARBA00004496"/>
    </source>
</evidence>
<dbReference type="EMBL" id="LGCM01000055">
    <property type="protein sequence ID" value="KPL78493.1"/>
    <property type="molecule type" value="Genomic_DNA"/>
</dbReference>
<keyword evidence="7" id="KW-0694">RNA-binding</keyword>
<dbReference type="GO" id="GO:0003723">
    <property type="term" value="F:RNA binding"/>
    <property type="evidence" value="ECO:0007669"/>
    <property type="project" value="UniProtKB-KW"/>
</dbReference>
<dbReference type="InterPro" id="IPR041532">
    <property type="entry name" value="RlmI-like_PUA"/>
</dbReference>
<keyword evidence="6" id="KW-0949">S-adenosyl-L-methionine</keyword>
<dbReference type="GO" id="GO:0008168">
    <property type="term" value="F:methyltransferase activity"/>
    <property type="evidence" value="ECO:0007669"/>
    <property type="project" value="UniProtKB-KW"/>
</dbReference>
<dbReference type="OrthoDB" id="9805492at2"/>
<keyword evidence="4 10" id="KW-0489">Methyltransferase</keyword>
<evidence type="ECO:0000313" key="10">
    <source>
        <dbReference type="EMBL" id="KPL78493.1"/>
    </source>
</evidence>
<reference evidence="10 11" key="1">
    <citation type="submission" date="2015-07" db="EMBL/GenBank/DDBJ databases">
        <title>Genome sequence of Levilinea saccharolytica DSM 16555.</title>
        <authorList>
            <person name="Hemp J."/>
            <person name="Ward L.M."/>
            <person name="Pace L.A."/>
            <person name="Fischer W.W."/>
        </authorList>
    </citation>
    <scope>NUCLEOTIDE SEQUENCE [LARGE SCALE GENOMIC DNA]</scope>
    <source>
        <strain evidence="10 11">KIBI-1</strain>
    </source>
</reference>
<keyword evidence="11" id="KW-1185">Reference proteome</keyword>
<dbReference type="PANTHER" id="PTHR42873">
    <property type="entry name" value="RIBOSOMAL RNA LARGE SUBUNIT METHYLTRANSFERASE"/>
    <property type="match status" value="1"/>
</dbReference>
<evidence type="ECO:0000256" key="5">
    <source>
        <dbReference type="ARBA" id="ARBA00022679"/>
    </source>
</evidence>
<dbReference type="GO" id="GO:0005737">
    <property type="term" value="C:cytoplasm"/>
    <property type="evidence" value="ECO:0007669"/>
    <property type="project" value="UniProtKB-SubCell"/>
</dbReference>
<dbReference type="SUPFAM" id="SSF88697">
    <property type="entry name" value="PUA domain-like"/>
    <property type="match status" value="1"/>
</dbReference>
<name>A0A0P6XZC1_9CHLR</name>
<evidence type="ECO:0000256" key="7">
    <source>
        <dbReference type="ARBA" id="ARBA00022884"/>
    </source>
</evidence>
<sequence length="395" mass="43243">MRKTLILKPGRDKSVRAGHPWIFSGAVLREEGEPGLGETVLVRASEGEALGWAAYSPHSSIRARMWTRSADATIGGDFFRERMEQALRLRRAAIPAQDTGMRLLHAESDGLPGVVADRYGDVVVMQFLTAGAEAWRETLVDLVVELTGVRTVYERSDVDVRKLEGLPERVGELRGEAPERVEITESGLRFWVDVRKGQKTGFYLDQRLNRQRVGEWMRGRRVLNCFCYTGAFSVYALARGAEAVLSVDSSAEALAQAQEQISLNNLDADRAEWVAGDVFQMLRKLRDRGESFDAVILDPPKFAPTAAQAEKAARGYKDINLLGFKLLRPGGVLATFSCSGGISADLFQKIIAGAAADAGVRASMVGTMTQGPDHPVGLEFPEGAYLKGLLCVRTE</sequence>
<dbReference type="InterPro" id="IPR015947">
    <property type="entry name" value="PUA-like_sf"/>
</dbReference>
<dbReference type="RefSeq" id="WP_062418822.1">
    <property type="nucleotide sequence ID" value="NZ_DF967974.1"/>
</dbReference>
<comment type="subcellular location">
    <subcellularLocation>
        <location evidence="1">Cytoplasm</location>
    </subcellularLocation>
</comment>
<accession>A0A0P6XZC1</accession>
<dbReference type="STRING" id="229921.ADN01_14975"/>
<comment type="caution">
    <text evidence="10">The sequence shown here is derived from an EMBL/GenBank/DDBJ whole genome shotgun (WGS) entry which is preliminary data.</text>
</comment>
<gene>
    <name evidence="10" type="ORF">ADN01_14975</name>
</gene>
<keyword evidence="3" id="KW-0698">rRNA processing</keyword>
<protein>
    <submittedName>
        <fullName evidence="10">23S rRNA methyltransferase</fullName>
    </submittedName>
</protein>
<dbReference type="Gene3D" id="3.30.750.80">
    <property type="entry name" value="RNA methyltransferase domain (HRMD) like"/>
    <property type="match status" value="1"/>
</dbReference>
<dbReference type="Proteomes" id="UP000050501">
    <property type="component" value="Unassembled WGS sequence"/>
</dbReference>
<dbReference type="Pfam" id="PF17785">
    <property type="entry name" value="PUA_3"/>
    <property type="match status" value="1"/>
</dbReference>
<evidence type="ECO:0000313" key="11">
    <source>
        <dbReference type="Proteomes" id="UP000050501"/>
    </source>
</evidence>
<feature type="domain" description="PUA" evidence="9">
    <location>
        <begin position="3"/>
        <end position="88"/>
    </location>
</feature>
<dbReference type="CDD" id="cd21153">
    <property type="entry name" value="PUA_RlmI"/>
    <property type="match status" value="1"/>
</dbReference>
<dbReference type="PANTHER" id="PTHR42873:SF1">
    <property type="entry name" value="S-ADENOSYLMETHIONINE-DEPENDENT METHYLTRANSFERASE DOMAIN-CONTAINING PROTEIN"/>
    <property type="match status" value="1"/>
</dbReference>
<dbReference type="GO" id="GO:0006364">
    <property type="term" value="P:rRNA processing"/>
    <property type="evidence" value="ECO:0007669"/>
    <property type="project" value="UniProtKB-KW"/>
</dbReference>
<dbReference type="InterPro" id="IPR036974">
    <property type="entry name" value="PUA_sf"/>
</dbReference>
<dbReference type="InterPro" id="IPR029063">
    <property type="entry name" value="SAM-dependent_MTases_sf"/>
</dbReference>
<dbReference type="CDD" id="cd02440">
    <property type="entry name" value="AdoMet_MTases"/>
    <property type="match status" value="1"/>
</dbReference>
<dbReference type="InterPro" id="IPR002478">
    <property type="entry name" value="PUA"/>
</dbReference>
<evidence type="ECO:0000259" key="9">
    <source>
        <dbReference type="SMART" id="SM00359"/>
    </source>
</evidence>
<dbReference type="SMART" id="SM00359">
    <property type="entry name" value="PUA"/>
    <property type="match status" value="1"/>
</dbReference>
<evidence type="ECO:0000256" key="4">
    <source>
        <dbReference type="ARBA" id="ARBA00022603"/>
    </source>
</evidence>
<dbReference type="Gene3D" id="2.30.130.10">
    <property type="entry name" value="PUA domain"/>
    <property type="match status" value="1"/>
</dbReference>
<evidence type="ECO:0000256" key="8">
    <source>
        <dbReference type="ARBA" id="ARBA00038091"/>
    </source>
</evidence>
<organism evidence="10 11">
    <name type="scientific">Levilinea saccharolytica</name>
    <dbReference type="NCBI Taxonomy" id="229921"/>
    <lineage>
        <taxon>Bacteria</taxon>
        <taxon>Bacillati</taxon>
        <taxon>Chloroflexota</taxon>
        <taxon>Anaerolineae</taxon>
        <taxon>Anaerolineales</taxon>
        <taxon>Anaerolineaceae</taxon>
        <taxon>Levilinea</taxon>
    </lineage>
</organism>